<dbReference type="Pfam" id="PF04954">
    <property type="entry name" value="SIP"/>
    <property type="match status" value="1"/>
</dbReference>
<dbReference type="SUPFAM" id="SSF63380">
    <property type="entry name" value="Riboflavin synthase domain-like"/>
    <property type="match status" value="1"/>
</dbReference>
<dbReference type="PANTHER" id="PTHR30157:SF0">
    <property type="entry name" value="NADPH-DEPENDENT FERRIC-CHELATE REDUCTASE"/>
    <property type="match status" value="1"/>
</dbReference>
<gene>
    <name evidence="3" type="ORF">GCM10011309_11250</name>
</gene>
<dbReference type="RefSeq" id="WP_189582510.1">
    <property type="nucleotide sequence ID" value="NZ_BMYV01000001.1"/>
</dbReference>
<dbReference type="GO" id="GO:0016491">
    <property type="term" value="F:oxidoreductase activity"/>
    <property type="evidence" value="ECO:0007669"/>
    <property type="project" value="InterPro"/>
</dbReference>
<dbReference type="EMBL" id="BMYV01000001">
    <property type="protein sequence ID" value="GGX63028.1"/>
    <property type="molecule type" value="Genomic_DNA"/>
</dbReference>
<dbReference type="Gene3D" id="3.40.50.80">
    <property type="entry name" value="Nucleotide-binding domain of ferredoxin-NADP reductase (FNR) module"/>
    <property type="match status" value="1"/>
</dbReference>
<dbReference type="InterPro" id="IPR017938">
    <property type="entry name" value="Riboflavin_synthase-like_b-brl"/>
</dbReference>
<reference evidence="3 4" key="1">
    <citation type="journal article" date="2014" name="Int. J. Syst. Evol. Microbiol.">
        <title>Complete genome sequence of Corynebacterium casei LMG S-19264T (=DSM 44701T), isolated from a smear-ripened cheese.</title>
        <authorList>
            <consortium name="US DOE Joint Genome Institute (JGI-PGF)"/>
            <person name="Walter F."/>
            <person name="Albersmeier A."/>
            <person name="Kalinowski J."/>
            <person name="Ruckert C."/>
        </authorList>
    </citation>
    <scope>NUCLEOTIDE SEQUENCE [LARGE SCALE GENOMIC DNA]</scope>
    <source>
        <strain evidence="3 4">KCTC 23968</strain>
    </source>
</reference>
<evidence type="ECO:0000313" key="3">
    <source>
        <dbReference type="EMBL" id="GGX63028.1"/>
    </source>
</evidence>
<evidence type="ECO:0000259" key="2">
    <source>
        <dbReference type="PROSITE" id="PS51384"/>
    </source>
</evidence>
<dbReference type="InterPro" id="IPR017927">
    <property type="entry name" value="FAD-bd_FR_type"/>
</dbReference>
<evidence type="ECO:0000256" key="1">
    <source>
        <dbReference type="ARBA" id="ARBA00035644"/>
    </source>
</evidence>
<sequence length="252" mass="27933">MARQRPEPRNLDVIETVRLTPNMHRVTLGGEGFVGFPPDSDGGYIKLRLSDPETGKSLVRTYTIRSQSEASIDVDFALHGSKDTSGPATDWALNAVPGDRIFVGGPGPAKPLPEGSGPFLLVGDMTALPAISVNLENLPNDASGHVVILIREKSDEQTLTAPTGMKIHWIVETELGANPEVLNQTVRDILAIDDMEYAWVACEFEAMKLLRQYLRVEQNFGKDRLYISSYWKRGMVEDEHKKAKREDLETTT</sequence>
<dbReference type="InterPro" id="IPR007037">
    <property type="entry name" value="SIP_rossman_dom"/>
</dbReference>
<comment type="similarity">
    <text evidence="1">Belongs to the SIP oxidoreductase family.</text>
</comment>
<evidence type="ECO:0000313" key="4">
    <source>
        <dbReference type="Proteomes" id="UP000600865"/>
    </source>
</evidence>
<dbReference type="PANTHER" id="PTHR30157">
    <property type="entry name" value="FERRIC REDUCTASE, NADPH-DEPENDENT"/>
    <property type="match status" value="1"/>
</dbReference>
<dbReference type="InterPro" id="IPR013113">
    <property type="entry name" value="SIP_FAD-bd"/>
</dbReference>
<dbReference type="Proteomes" id="UP000600865">
    <property type="component" value="Unassembled WGS sequence"/>
</dbReference>
<protein>
    <submittedName>
        <fullName evidence="3">Siderophore-interacting protein</fullName>
    </submittedName>
</protein>
<dbReference type="InterPro" id="IPR039374">
    <property type="entry name" value="SIP_fam"/>
</dbReference>
<dbReference type="CDD" id="cd06193">
    <property type="entry name" value="siderophore_interacting"/>
    <property type="match status" value="1"/>
</dbReference>
<dbReference type="PROSITE" id="PS51384">
    <property type="entry name" value="FAD_FR"/>
    <property type="match status" value="1"/>
</dbReference>
<accession>A0A918KJ22</accession>
<comment type="caution">
    <text evidence="3">The sequence shown here is derived from an EMBL/GenBank/DDBJ whole genome shotgun (WGS) entry which is preliminary data.</text>
</comment>
<dbReference type="Pfam" id="PF08021">
    <property type="entry name" value="FAD_binding_9"/>
    <property type="match status" value="1"/>
</dbReference>
<dbReference type="AlphaFoldDB" id="A0A918KJ22"/>
<proteinExistence type="inferred from homology"/>
<keyword evidence="4" id="KW-1185">Reference proteome</keyword>
<name>A0A918KJ22_9PROT</name>
<organism evidence="3 4">
    <name type="scientific">Litorimonas cladophorae</name>
    <dbReference type="NCBI Taxonomy" id="1220491"/>
    <lineage>
        <taxon>Bacteria</taxon>
        <taxon>Pseudomonadati</taxon>
        <taxon>Pseudomonadota</taxon>
        <taxon>Alphaproteobacteria</taxon>
        <taxon>Maricaulales</taxon>
        <taxon>Robiginitomaculaceae</taxon>
    </lineage>
</organism>
<dbReference type="Gene3D" id="2.40.30.10">
    <property type="entry name" value="Translation factors"/>
    <property type="match status" value="1"/>
</dbReference>
<feature type="domain" description="FAD-binding FR-type" evidence="2">
    <location>
        <begin position="6"/>
        <end position="113"/>
    </location>
</feature>
<dbReference type="InterPro" id="IPR039261">
    <property type="entry name" value="FNR_nucleotide-bd"/>
</dbReference>